<dbReference type="AlphaFoldDB" id="A0AA47N7E8"/>
<organism evidence="2 3">
    <name type="scientific">Merluccius polli</name>
    <name type="common">Benguela hake</name>
    <name type="synonym">Merluccius cadenati</name>
    <dbReference type="NCBI Taxonomy" id="89951"/>
    <lineage>
        <taxon>Eukaryota</taxon>
        <taxon>Metazoa</taxon>
        <taxon>Chordata</taxon>
        <taxon>Craniata</taxon>
        <taxon>Vertebrata</taxon>
        <taxon>Euteleostomi</taxon>
        <taxon>Actinopterygii</taxon>
        <taxon>Neopterygii</taxon>
        <taxon>Teleostei</taxon>
        <taxon>Neoteleostei</taxon>
        <taxon>Acanthomorphata</taxon>
        <taxon>Zeiogadaria</taxon>
        <taxon>Gadariae</taxon>
        <taxon>Gadiformes</taxon>
        <taxon>Gadoidei</taxon>
        <taxon>Merlucciidae</taxon>
        <taxon>Merluccius</taxon>
    </lineage>
</organism>
<dbReference type="EMBL" id="JAOPHQ010000665">
    <property type="protein sequence ID" value="KAK0153644.1"/>
    <property type="molecule type" value="Genomic_DNA"/>
</dbReference>
<dbReference type="Proteomes" id="UP001174136">
    <property type="component" value="Unassembled WGS sequence"/>
</dbReference>
<keyword evidence="3" id="KW-1185">Reference proteome</keyword>
<protein>
    <submittedName>
        <fullName evidence="2">Uncharacterized protein</fullName>
    </submittedName>
</protein>
<accession>A0AA47N7E8</accession>
<reference evidence="2" key="1">
    <citation type="journal article" date="2023" name="Front. Mar. Sci.">
        <title>A new Merluccius polli reference genome to investigate the effects of global change in West African waters.</title>
        <authorList>
            <person name="Mateo J.L."/>
            <person name="Blanco-Fernandez C."/>
            <person name="Garcia-Vazquez E."/>
            <person name="Machado-Schiaffino G."/>
        </authorList>
    </citation>
    <scope>NUCLEOTIDE SEQUENCE</scope>
    <source>
        <strain evidence="2">C29</strain>
        <tissue evidence="2">Fin</tissue>
    </source>
</reference>
<gene>
    <name evidence="2" type="ORF">N1851_004568</name>
</gene>
<evidence type="ECO:0000313" key="2">
    <source>
        <dbReference type="EMBL" id="KAK0153644.1"/>
    </source>
</evidence>
<evidence type="ECO:0000313" key="3">
    <source>
        <dbReference type="Proteomes" id="UP001174136"/>
    </source>
</evidence>
<comment type="caution">
    <text evidence="2">The sequence shown here is derived from an EMBL/GenBank/DDBJ whole genome shotgun (WGS) entry which is preliminary data.</text>
</comment>
<sequence length="113" mass="12467">MFSERNLWNCLDRSRWSSWILSQEPVHTHPHGSGHVKGQESRSAHTTTGRIKPSLCHDTNRSLSSGELDVGEGGAMKTLAVVVLLLCLTVPGHCDCRGDCLSCRHLLDNEHPV</sequence>
<proteinExistence type="predicted"/>
<feature type="region of interest" description="Disordered" evidence="1">
    <location>
        <begin position="27"/>
        <end position="54"/>
    </location>
</feature>
<name>A0AA47N7E8_MERPO</name>
<evidence type="ECO:0000256" key="1">
    <source>
        <dbReference type="SAM" id="MobiDB-lite"/>
    </source>
</evidence>